<dbReference type="SUPFAM" id="SSF46894">
    <property type="entry name" value="C-terminal effector domain of the bipartite response regulators"/>
    <property type="match status" value="1"/>
</dbReference>
<comment type="caution">
    <text evidence="2">The sequence shown here is derived from an EMBL/GenBank/DDBJ whole genome shotgun (WGS) entry which is preliminary data.</text>
</comment>
<feature type="transmembrane region" description="Helical" evidence="1">
    <location>
        <begin position="108"/>
        <end position="132"/>
    </location>
</feature>
<keyword evidence="3" id="KW-1185">Reference proteome</keyword>
<evidence type="ECO:0000313" key="2">
    <source>
        <dbReference type="EMBL" id="MBB4858991.1"/>
    </source>
</evidence>
<evidence type="ECO:0000256" key="1">
    <source>
        <dbReference type="SAM" id="Phobius"/>
    </source>
</evidence>
<dbReference type="Gene3D" id="1.10.10.10">
    <property type="entry name" value="Winged helix-like DNA-binding domain superfamily/Winged helix DNA-binding domain"/>
    <property type="match status" value="1"/>
</dbReference>
<dbReference type="InterPro" id="IPR016032">
    <property type="entry name" value="Sig_transdc_resp-reg_C-effctor"/>
</dbReference>
<keyword evidence="1" id="KW-1133">Transmembrane helix</keyword>
<gene>
    <name evidence="2" type="ORF">HNO88_002317</name>
</gene>
<sequence>MTAKQHEVFACLAENRTSKEIAVRLQVSESAIVQRIETVRNRAGYPPRAELARAYRRYLESGFFDCTPIPPSVDALQSDPLVGAFQRYAADWILPGAMVGPNAGLNRLAAMVVIAAGLLLVALASLGVARALTGDG</sequence>
<reference evidence="2 3" key="1">
    <citation type="submission" date="2020-08" db="EMBL/GenBank/DDBJ databases">
        <title>Functional genomics of gut bacteria from endangered species of beetles.</title>
        <authorList>
            <person name="Carlos-Shanley C."/>
        </authorList>
    </citation>
    <scope>NUCLEOTIDE SEQUENCE [LARGE SCALE GENOMIC DNA]</scope>
    <source>
        <strain evidence="2 3">S00245</strain>
    </source>
</reference>
<dbReference type="InterPro" id="IPR036388">
    <property type="entry name" value="WH-like_DNA-bd_sf"/>
</dbReference>
<dbReference type="GO" id="GO:0003677">
    <property type="term" value="F:DNA binding"/>
    <property type="evidence" value="ECO:0007669"/>
    <property type="project" value="UniProtKB-KW"/>
</dbReference>
<dbReference type="EMBL" id="JACHLR010000009">
    <property type="protein sequence ID" value="MBB4858991.1"/>
    <property type="molecule type" value="Genomic_DNA"/>
</dbReference>
<evidence type="ECO:0000313" key="3">
    <source>
        <dbReference type="Proteomes" id="UP000555448"/>
    </source>
</evidence>
<keyword evidence="2" id="KW-0238">DNA-binding</keyword>
<protein>
    <submittedName>
        <fullName evidence="2">DNA-binding CsgD family transcriptional regulator</fullName>
    </submittedName>
</protein>
<keyword evidence="1" id="KW-0812">Transmembrane</keyword>
<dbReference type="Proteomes" id="UP000555448">
    <property type="component" value="Unassembled WGS sequence"/>
</dbReference>
<organism evidence="2 3">
    <name type="scientific">Novosphingobium chloroacetimidivorans</name>
    <dbReference type="NCBI Taxonomy" id="1428314"/>
    <lineage>
        <taxon>Bacteria</taxon>
        <taxon>Pseudomonadati</taxon>
        <taxon>Pseudomonadota</taxon>
        <taxon>Alphaproteobacteria</taxon>
        <taxon>Sphingomonadales</taxon>
        <taxon>Sphingomonadaceae</taxon>
        <taxon>Novosphingobium</taxon>
    </lineage>
</organism>
<dbReference type="AlphaFoldDB" id="A0A7W7KAM3"/>
<accession>A0A7W7KAM3</accession>
<dbReference type="GO" id="GO:0006355">
    <property type="term" value="P:regulation of DNA-templated transcription"/>
    <property type="evidence" value="ECO:0007669"/>
    <property type="project" value="InterPro"/>
</dbReference>
<name>A0A7W7KAM3_9SPHN</name>
<proteinExistence type="predicted"/>
<dbReference type="RefSeq" id="WP_184245188.1">
    <property type="nucleotide sequence ID" value="NZ_JACHLR010000009.1"/>
</dbReference>
<keyword evidence="1" id="KW-0472">Membrane</keyword>